<dbReference type="Proteomes" id="UP000015105">
    <property type="component" value="Chromosome 6D"/>
</dbReference>
<name>A0A453PI64_AEGTS</name>
<sequence>SLAEGTMKLGTMARSVASTVNTKRRKGIASSSGNPIVLLSFVLFLHTCKLVYSGASP</sequence>
<keyword evidence="2" id="KW-1185">Reference proteome</keyword>
<evidence type="ECO:0000313" key="1">
    <source>
        <dbReference type="EnsemblPlants" id="AET6Gv20738600.17"/>
    </source>
</evidence>
<protein>
    <submittedName>
        <fullName evidence="1">Uncharacterized protein</fullName>
    </submittedName>
</protein>
<dbReference type="Gramene" id="AET6Gv20738600.17">
    <property type="protein sequence ID" value="AET6Gv20738600.17"/>
    <property type="gene ID" value="AET6Gv20738600"/>
</dbReference>
<evidence type="ECO:0000313" key="2">
    <source>
        <dbReference type="Proteomes" id="UP000015105"/>
    </source>
</evidence>
<accession>A0A453PI64</accession>
<reference evidence="1" key="4">
    <citation type="submission" date="2019-03" db="UniProtKB">
        <authorList>
            <consortium name="EnsemblPlants"/>
        </authorList>
    </citation>
    <scope>IDENTIFICATION</scope>
</reference>
<reference evidence="2" key="2">
    <citation type="journal article" date="2017" name="Nat. Plants">
        <title>The Aegilops tauschii genome reveals multiple impacts of transposons.</title>
        <authorList>
            <person name="Zhao G."/>
            <person name="Zou C."/>
            <person name="Li K."/>
            <person name="Wang K."/>
            <person name="Li T."/>
            <person name="Gao L."/>
            <person name="Zhang X."/>
            <person name="Wang H."/>
            <person name="Yang Z."/>
            <person name="Liu X."/>
            <person name="Jiang W."/>
            <person name="Mao L."/>
            <person name="Kong X."/>
            <person name="Jiao Y."/>
            <person name="Jia J."/>
        </authorList>
    </citation>
    <scope>NUCLEOTIDE SEQUENCE [LARGE SCALE GENOMIC DNA]</scope>
    <source>
        <strain evidence="2">cv. AL8/78</strain>
    </source>
</reference>
<organism evidence="1 2">
    <name type="scientific">Aegilops tauschii subsp. strangulata</name>
    <name type="common">Goatgrass</name>
    <dbReference type="NCBI Taxonomy" id="200361"/>
    <lineage>
        <taxon>Eukaryota</taxon>
        <taxon>Viridiplantae</taxon>
        <taxon>Streptophyta</taxon>
        <taxon>Embryophyta</taxon>
        <taxon>Tracheophyta</taxon>
        <taxon>Spermatophyta</taxon>
        <taxon>Magnoliopsida</taxon>
        <taxon>Liliopsida</taxon>
        <taxon>Poales</taxon>
        <taxon>Poaceae</taxon>
        <taxon>BOP clade</taxon>
        <taxon>Pooideae</taxon>
        <taxon>Triticodae</taxon>
        <taxon>Triticeae</taxon>
        <taxon>Triticinae</taxon>
        <taxon>Aegilops</taxon>
    </lineage>
</organism>
<reference evidence="1" key="3">
    <citation type="journal article" date="2017" name="Nature">
        <title>Genome sequence of the progenitor of the wheat D genome Aegilops tauschii.</title>
        <authorList>
            <person name="Luo M.C."/>
            <person name="Gu Y.Q."/>
            <person name="Puiu D."/>
            <person name="Wang H."/>
            <person name="Twardziok S.O."/>
            <person name="Deal K.R."/>
            <person name="Huo N."/>
            <person name="Zhu T."/>
            <person name="Wang L."/>
            <person name="Wang Y."/>
            <person name="McGuire P.E."/>
            <person name="Liu S."/>
            <person name="Long H."/>
            <person name="Ramasamy R.K."/>
            <person name="Rodriguez J.C."/>
            <person name="Van S.L."/>
            <person name="Yuan L."/>
            <person name="Wang Z."/>
            <person name="Xia Z."/>
            <person name="Xiao L."/>
            <person name="Anderson O.D."/>
            <person name="Ouyang S."/>
            <person name="Liang Y."/>
            <person name="Zimin A.V."/>
            <person name="Pertea G."/>
            <person name="Qi P."/>
            <person name="Bennetzen J.L."/>
            <person name="Dai X."/>
            <person name="Dawson M.W."/>
            <person name="Muller H.G."/>
            <person name="Kugler K."/>
            <person name="Rivarola-Duarte L."/>
            <person name="Spannagl M."/>
            <person name="Mayer K.F.X."/>
            <person name="Lu F.H."/>
            <person name="Bevan M.W."/>
            <person name="Leroy P."/>
            <person name="Li P."/>
            <person name="You F.M."/>
            <person name="Sun Q."/>
            <person name="Liu Z."/>
            <person name="Lyons E."/>
            <person name="Wicker T."/>
            <person name="Salzberg S.L."/>
            <person name="Devos K.M."/>
            <person name="Dvorak J."/>
        </authorList>
    </citation>
    <scope>NUCLEOTIDE SEQUENCE [LARGE SCALE GENOMIC DNA]</scope>
    <source>
        <strain evidence="1">cv. AL8/78</strain>
    </source>
</reference>
<proteinExistence type="predicted"/>
<reference evidence="2" key="1">
    <citation type="journal article" date="2014" name="Science">
        <title>Ancient hybridizations among the ancestral genomes of bread wheat.</title>
        <authorList>
            <consortium name="International Wheat Genome Sequencing Consortium,"/>
            <person name="Marcussen T."/>
            <person name="Sandve S.R."/>
            <person name="Heier L."/>
            <person name="Spannagl M."/>
            <person name="Pfeifer M."/>
            <person name="Jakobsen K.S."/>
            <person name="Wulff B.B."/>
            <person name="Steuernagel B."/>
            <person name="Mayer K.F."/>
            <person name="Olsen O.A."/>
        </authorList>
    </citation>
    <scope>NUCLEOTIDE SEQUENCE [LARGE SCALE GENOMIC DNA]</scope>
    <source>
        <strain evidence="2">cv. AL8/78</strain>
    </source>
</reference>
<dbReference type="AlphaFoldDB" id="A0A453PI64"/>
<dbReference type="EnsemblPlants" id="AET6Gv20738600.17">
    <property type="protein sequence ID" value="AET6Gv20738600.17"/>
    <property type="gene ID" value="AET6Gv20738600"/>
</dbReference>
<reference evidence="1" key="5">
    <citation type="journal article" date="2021" name="G3 (Bethesda)">
        <title>Aegilops tauschii genome assembly Aet v5.0 features greater sequence contiguity and improved annotation.</title>
        <authorList>
            <person name="Wang L."/>
            <person name="Zhu T."/>
            <person name="Rodriguez J.C."/>
            <person name="Deal K.R."/>
            <person name="Dubcovsky J."/>
            <person name="McGuire P.E."/>
            <person name="Lux T."/>
            <person name="Spannagl M."/>
            <person name="Mayer K.F.X."/>
            <person name="Baldrich P."/>
            <person name="Meyers B.C."/>
            <person name="Huo N."/>
            <person name="Gu Y.Q."/>
            <person name="Zhou H."/>
            <person name="Devos K.M."/>
            <person name="Bennetzen J.L."/>
            <person name="Unver T."/>
            <person name="Budak H."/>
            <person name="Gulick P.J."/>
            <person name="Galiba G."/>
            <person name="Kalapos B."/>
            <person name="Nelson D.R."/>
            <person name="Li P."/>
            <person name="You F.M."/>
            <person name="Luo M.C."/>
            <person name="Dvorak J."/>
        </authorList>
    </citation>
    <scope>NUCLEOTIDE SEQUENCE [LARGE SCALE GENOMIC DNA]</scope>
    <source>
        <strain evidence="1">cv. AL8/78</strain>
    </source>
</reference>